<dbReference type="InterPro" id="IPR000719">
    <property type="entry name" value="Prot_kinase_dom"/>
</dbReference>
<keyword evidence="1" id="KW-0812">Transmembrane</keyword>
<keyword evidence="4" id="KW-1185">Reference proteome</keyword>
<dbReference type="GO" id="GO:0004672">
    <property type="term" value="F:protein kinase activity"/>
    <property type="evidence" value="ECO:0007669"/>
    <property type="project" value="InterPro"/>
</dbReference>
<evidence type="ECO:0000313" key="3">
    <source>
        <dbReference type="EMBL" id="KWS04406.1"/>
    </source>
</evidence>
<keyword evidence="1" id="KW-0472">Membrane</keyword>
<evidence type="ECO:0000256" key="1">
    <source>
        <dbReference type="SAM" id="Phobius"/>
    </source>
</evidence>
<dbReference type="EMBL" id="JAJA02000001">
    <property type="protein sequence ID" value="KWS04406.1"/>
    <property type="molecule type" value="Genomic_DNA"/>
</dbReference>
<proteinExistence type="predicted"/>
<keyword evidence="1" id="KW-1133">Transmembrane helix</keyword>
<dbReference type="AlphaFoldDB" id="A0A108U8A5"/>
<name>A0A108U8A5_9GAMM</name>
<protein>
    <submittedName>
        <fullName evidence="3">Chaperonin</fullName>
    </submittedName>
</protein>
<dbReference type="SUPFAM" id="SSF56112">
    <property type="entry name" value="Protein kinase-like (PK-like)"/>
    <property type="match status" value="1"/>
</dbReference>
<evidence type="ECO:0000259" key="2">
    <source>
        <dbReference type="PROSITE" id="PS50011"/>
    </source>
</evidence>
<reference evidence="3 4" key="1">
    <citation type="journal article" date="2014" name="Genome Announc.">
        <title>Draft Genome Sequence of Lysobacter capsici AZ78, a Bacterium Antagonistic to Plant-Pathogenic Oomycetes.</title>
        <authorList>
            <person name="Puopolo G."/>
            <person name="Sonego P."/>
            <person name="Engelen K."/>
            <person name="Pertot I."/>
        </authorList>
    </citation>
    <scope>NUCLEOTIDE SEQUENCE [LARGE SCALE GENOMIC DNA]</scope>
    <source>
        <strain evidence="3 4">AZ78</strain>
    </source>
</reference>
<sequence length="642" mass="70670">MSAPDVRGAAGPLQLGKRLAKGGEGAVYEVLARPETLAKIYLAPASVERADKLSVMQRLRTKELEQLTAWPIEVLRQLDGKVCGFLMPNLRGSKDIHRLYSPKSRLSEFPTADWRMLVRAALNTARAFALLHDSGYLVGDVNHGGVLVAPDATVRLIDCDSFQISHQGKTFLCEVGVQDFTPPELHGKAFKNTLRTANHDNFGLAVLIFQLLLNGRHPFAGRYSGVADMPIEKAIPQFRYAYARDAASKQMQPPPYSAPAAAASPAVADLWERAFGQQGVAPNGRPVAKDWVRALTELEKKFTKCATNAAHFYFSGLSSCPWCPIERAGVALFGVRVDLPDKLAGGPFNLTAVWRDIESMSLPALGAMPTAAKPAPSAYALSARKRREKWWGTGILIGLSIFLLGVVYQASYFLLWGALAWAMGKWIIGRGTVDSRPLFEARARAKARYDDLTARRTRDEGAAQFQAKLSELRSARDEWQQLGQTRQREYNSLVANRQKTELHAFLDRHQIERAKIPGVGAAKKTMLASFNIETAADISYNAVMQVPGFGPALTQRLLGWKQTIQAKFHFDPTKAVDPRLVADLDRRMAIKRADIENVLLNGRRDLISLRATVLARRQSVESALKEAVASYVQAEADVSGAA</sequence>
<accession>A0A108U8A5</accession>
<dbReference type="GO" id="GO:0005524">
    <property type="term" value="F:ATP binding"/>
    <property type="evidence" value="ECO:0007669"/>
    <property type="project" value="InterPro"/>
</dbReference>
<dbReference type="Proteomes" id="UP000023435">
    <property type="component" value="Unassembled WGS sequence"/>
</dbReference>
<evidence type="ECO:0000313" key="4">
    <source>
        <dbReference type="Proteomes" id="UP000023435"/>
    </source>
</evidence>
<comment type="caution">
    <text evidence="3">The sequence shown here is derived from an EMBL/GenBank/DDBJ whole genome shotgun (WGS) entry which is preliminary data.</text>
</comment>
<organism evidence="3 4">
    <name type="scientific">Lysobacter capsici AZ78</name>
    <dbReference type="NCBI Taxonomy" id="1444315"/>
    <lineage>
        <taxon>Bacteria</taxon>
        <taxon>Pseudomonadati</taxon>
        <taxon>Pseudomonadota</taxon>
        <taxon>Gammaproteobacteria</taxon>
        <taxon>Lysobacterales</taxon>
        <taxon>Lysobacteraceae</taxon>
        <taxon>Lysobacter</taxon>
    </lineage>
</organism>
<feature type="transmembrane region" description="Helical" evidence="1">
    <location>
        <begin position="390"/>
        <end position="408"/>
    </location>
</feature>
<dbReference type="RefSeq" id="WP_201025467.1">
    <property type="nucleotide sequence ID" value="NZ_JAJA02000001.1"/>
</dbReference>
<dbReference type="InterPro" id="IPR011009">
    <property type="entry name" value="Kinase-like_dom_sf"/>
</dbReference>
<dbReference type="Gene3D" id="1.10.510.10">
    <property type="entry name" value="Transferase(Phosphotransferase) domain 1"/>
    <property type="match status" value="1"/>
</dbReference>
<feature type="domain" description="Protein kinase" evidence="2">
    <location>
        <begin position="13"/>
        <end position="314"/>
    </location>
</feature>
<dbReference type="PROSITE" id="PS50011">
    <property type="entry name" value="PROTEIN_KINASE_DOM"/>
    <property type="match status" value="1"/>
</dbReference>
<gene>
    <name evidence="3" type="ORF">AZ78_1955</name>
</gene>